<sequence length="505" mass="56635">MSPIPPPERGTQAAVALLKQLQLVVNSSTFTDFHSLVAENEKLMSENQRFKVTQEENCVLLTQKQNELESRKGDMVRHHAELEAASKETDLVRKELEASRESVRQELAKSKEKVTALETERQSTSSRVTDLMTTIKKWEEEARQWREKAVGHEKSKIKADAAALKAQEELKATKQDLSSASSRLEKLQKYSYPFQEAKWEKITRSLQSLFVETYNFINAHFSNDLNQQVLADVDAWSELLNHKSILRVLPLPRSNSAPAKQMRISAVLCVLATSLTEHLFQPTYLLEESNELSYLLDDLLQTDPVQECHLRAQLLCFDPEQQKSNGNTRVESVVVDVFNLVGSIILPTQQFAFRKGLETLCESAREIWAQIQQLGPRVEPAMEVGRADLWRLLPAPSSAPNTAKRASHTDIKIVVWPGFIVANSEGVAMVSEGFVVAESQTQAAAREEVAEAIPDRHRSARRKQRTLSQQPFTQQPVRSGTNGNAVVALGKPFLSLESEKQSSGG</sequence>
<evidence type="ECO:0000256" key="1">
    <source>
        <dbReference type="SAM" id="Coils"/>
    </source>
</evidence>
<dbReference type="Proteomes" id="UP001390339">
    <property type="component" value="Unassembled WGS sequence"/>
</dbReference>
<evidence type="ECO:0000313" key="3">
    <source>
        <dbReference type="EMBL" id="KAK8855354.1"/>
    </source>
</evidence>
<evidence type="ECO:0008006" key="5">
    <source>
        <dbReference type="Google" id="ProtNLM"/>
    </source>
</evidence>
<keyword evidence="4" id="KW-1185">Reference proteome</keyword>
<feature type="coiled-coil region" evidence="1">
    <location>
        <begin position="93"/>
        <end position="190"/>
    </location>
</feature>
<protein>
    <recommendedName>
        <fullName evidence="5">MEI5 protein</fullName>
    </recommendedName>
</protein>
<evidence type="ECO:0000256" key="2">
    <source>
        <dbReference type="SAM" id="MobiDB-lite"/>
    </source>
</evidence>
<name>A0ABR2HZ42_9PEZI</name>
<comment type="caution">
    <text evidence="3">The sequence shown here is derived from an EMBL/GenBank/DDBJ whole genome shotgun (WGS) entry which is preliminary data.</text>
</comment>
<feature type="compositionally biased region" description="Polar residues" evidence="2">
    <location>
        <begin position="466"/>
        <end position="484"/>
    </location>
</feature>
<gene>
    <name evidence="3" type="ORF">PGQ11_011266</name>
</gene>
<reference evidence="3 4" key="1">
    <citation type="journal article" date="2024" name="IMA Fungus">
        <title>Apiospora arundinis, a panoply of carbohydrate-active enzymes and secondary metabolites.</title>
        <authorList>
            <person name="Sorensen T."/>
            <person name="Petersen C."/>
            <person name="Muurmann A.T."/>
            <person name="Christiansen J.V."/>
            <person name="Brundto M.L."/>
            <person name="Overgaard C.K."/>
            <person name="Boysen A.T."/>
            <person name="Wollenberg R.D."/>
            <person name="Larsen T.O."/>
            <person name="Sorensen J.L."/>
            <person name="Nielsen K.L."/>
            <person name="Sondergaard T.E."/>
        </authorList>
    </citation>
    <scope>NUCLEOTIDE SEQUENCE [LARGE SCALE GENOMIC DNA]</scope>
    <source>
        <strain evidence="3 4">AAU 773</strain>
    </source>
</reference>
<accession>A0ABR2HZ42</accession>
<organism evidence="3 4">
    <name type="scientific">Apiospora arundinis</name>
    <dbReference type="NCBI Taxonomy" id="335852"/>
    <lineage>
        <taxon>Eukaryota</taxon>
        <taxon>Fungi</taxon>
        <taxon>Dikarya</taxon>
        <taxon>Ascomycota</taxon>
        <taxon>Pezizomycotina</taxon>
        <taxon>Sordariomycetes</taxon>
        <taxon>Xylariomycetidae</taxon>
        <taxon>Amphisphaeriales</taxon>
        <taxon>Apiosporaceae</taxon>
        <taxon>Apiospora</taxon>
    </lineage>
</organism>
<evidence type="ECO:0000313" key="4">
    <source>
        <dbReference type="Proteomes" id="UP001390339"/>
    </source>
</evidence>
<feature type="region of interest" description="Disordered" evidence="2">
    <location>
        <begin position="454"/>
        <end position="484"/>
    </location>
</feature>
<keyword evidence="1" id="KW-0175">Coiled coil</keyword>
<proteinExistence type="predicted"/>
<dbReference type="EMBL" id="JAPCWZ010000007">
    <property type="protein sequence ID" value="KAK8855354.1"/>
    <property type="molecule type" value="Genomic_DNA"/>
</dbReference>